<dbReference type="Proteomes" id="UP000248330">
    <property type="component" value="Unassembled WGS sequence"/>
</dbReference>
<dbReference type="GO" id="GO:0009249">
    <property type="term" value="P:protein lipoylation"/>
    <property type="evidence" value="ECO:0007669"/>
    <property type="project" value="InterPro"/>
</dbReference>
<dbReference type="InterPro" id="IPR045864">
    <property type="entry name" value="aa-tRNA-synth_II/BPL/LPL"/>
</dbReference>
<dbReference type="RefSeq" id="WP_110264015.1">
    <property type="nucleotide sequence ID" value="NZ_CAWNXA010000002.1"/>
</dbReference>
<dbReference type="InterPro" id="IPR020605">
    <property type="entry name" value="Octanoyltransferase_CS"/>
</dbReference>
<dbReference type="FunFam" id="3.30.930.10:FF:000020">
    <property type="entry name" value="Octanoyltransferase"/>
    <property type="match status" value="1"/>
</dbReference>
<comment type="function">
    <text evidence="5 6 7">Catalyzes the transfer of endogenously produced octanoic acid from octanoyl-acyl-carrier-protein onto the lipoyl domains of lipoate-dependent enzymes. Lipoyl-ACP can also act as a substrate although octanoyl-ACP is likely to be the physiological substrate.</text>
</comment>
<dbReference type="Pfam" id="PF21948">
    <property type="entry name" value="LplA-B_cat"/>
    <property type="match status" value="1"/>
</dbReference>
<dbReference type="NCBIfam" id="NF010922">
    <property type="entry name" value="PRK14342.1"/>
    <property type="match status" value="1"/>
</dbReference>
<dbReference type="PROSITE" id="PS51733">
    <property type="entry name" value="BPL_LPL_CATALYTIC"/>
    <property type="match status" value="1"/>
</dbReference>
<dbReference type="NCBIfam" id="TIGR00214">
    <property type="entry name" value="lipB"/>
    <property type="match status" value="1"/>
</dbReference>
<dbReference type="OrthoDB" id="9787061at2"/>
<dbReference type="PANTHER" id="PTHR10993:SF7">
    <property type="entry name" value="LIPOYLTRANSFERASE 2, MITOCHONDRIAL-RELATED"/>
    <property type="match status" value="1"/>
</dbReference>
<feature type="domain" description="BPL/LPL catalytic" evidence="11">
    <location>
        <begin position="31"/>
        <end position="213"/>
    </location>
</feature>
<keyword evidence="4 6" id="KW-0012">Acyltransferase</keyword>
<evidence type="ECO:0000256" key="5">
    <source>
        <dbReference type="ARBA" id="ARBA00024732"/>
    </source>
</evidence>
<comment type="miscellaneous">
    <text evidence="6">In the reaction, the free carboxyl group of octanoic acid is attached via an amide linkage to the epsilon-amino group of a specific lysine residue of lipoyl domains of lipoate-dependent enzymes.</text>
</comment>
<comment type="similarity">
    <text evidence="6 7">Belongs to the LipB family.</text>
</comment>
<sequence length="229" mass="24606">MSAEPVVRRLGLRDYAETFAAMRAFTDARDERTADEIWLLEHRPVFTQGQAGKAEHLLAPGSIPVVQSDRGGQITYHGPGQLVVYFLVDLHRRGYGIRSLVTHIEQSMVDVLAGYGIAAAADPAAPGVYVDDAGGLPGRAKIGSLGLRVRRGRTYHGLSLNVAMDLEPFSRINPCGYQGQRMTQVRDLGGPDSVATVGNDLLAPLIHRLGYGAVTSDTDEARASATIGR</sequence>
<dbReference type="PROSITE" id="PS01313">
    <property type="entry name" value="LIPB"/>
    <property type="match status" value="1"/>
</dbReference>
<evidence type="ECO:0000256" key="2">
    <source>
        <dbReference type="ARBA" id="ARBA00022490"/>
    </source>
</evidence>
<gene>
    <name evidence="6" type="primary">lipB</name>
    <name evidence="12" type="ORF">C8D93_102195</name>
</gene>
<name>A0A318ECX7_9GAMM</name>
<evidence type="ECO:0000256" key="10">
    <source>
        <dbReference type="PIRSR" id="PIRSR016262-3"/>
    </source>
</evidence>
<dbReference type="GO" id="GO:0005737">
    <property type="term" value="C:cytoplasm"/>
    <property type="evidence" value="ECO:0007669"/>
    <property type="project" value="UniProtKB-SubCell"/>
</dbReference>
<comment type="pathway">
    <text evidence="1 6 7">Protein modification; protein lipoylation via endogenous pathway; protein N(6)-(lipoyl)lysine from octanoyl-[acyl-carrier-protein]: step 1/2.</text>
</comment>
<dbReference type="AlphaFoldDB" id="A0A318ECX7"/>
<keyword evidence="3 6" id="KW-0808">Transferase</keyword>
<dbReference type="SUPFAM" id="SSF55681">
    <property type="entry name" value="Class II aaRS and biotin synthetases"/>
    <property type="match status" value="1"/>
</dbReference>
<evidence type="ECO:0000256" key="8">
    <source>
        <dbReference type="PIRSR" id="PIRSR016262-1"/>
    </source>
</evidence>
<proteinExistence type="inferred from homology"/>
<feature type="binding site" evidence="6 9">
    <location>
        <begin position="144"/>
        <end position="146"/>
    </location>
    <ligand>
        <name>substrate</name>
    </ligand>
</feature>
<organism evidence="12 13">
    <name type="scientific">Sinimarinibacterium flocculans</name>
    <dbReference type="NCBI Taxonomy" id="985250"/>
    <lineage>
        <taxon>Bacteria</taxon>
        <taxon>Pseudomonadati</taxon>
        <taxon>Pseudomonadota</taxon>
        <taxon>Gammaproteobacteria</taxon>
        <taxon>Nevskiales</taxon>
        <taxon>Nevskiaceae</taxon>
        <taxon>Sinimarinibacterium</taxon>
    </lineage>
</organism>
<accession>A0A318ECX7</accession>
<comment type="subcellular location">
    <subcellularLocation>
        <location evidence="6">Cytoplasm</location>
    </subcellularLocation>
</comment>
<feature type="site" description="Lowers pKa of active site Cys" evidence="6 10">
    <location>
        <position position="141"/>
    </location>
</feature>
<feature type="binding site" evidence="6 9">
    <location>
        <begin position="70"/>
        <end position="77"/>
    </location>
    <ligand>
        <name>substrate</name>
    </ligand>
</feature>
<evidence type="ECO:0000256" key="1">
    <source>
        <dbReference type="ARBA" id="ARBA00004821"/>
    </source>
</evidence>
<comment type="catalytic activity">
    <reaction evidence="6 7">
        <text>octanoyl-[ACP] + L-lysyl-[protein] = N(6)-octanoyl-L-lysyl-[protein] + holo-[ACP] + H(+)</text>
        <dbReference type="Rhea" id="RHEA:17665"/>
        <dbReference type="Rhea" id="RHEA-COMP:9636"/>
        <dbReference type="Rhea" id="RHEA-COMP:9685"/>
        <dbReference type="Rhea" id="RHEA-COMP:9752"/>
        <dbReference type="Rhea" id="RHEA-COMP:9928"/>
        <dbReference type="ChEBI" id="CHEBI:15378"/>
        <dbReference type="ChEBI" id="CHEBI:29969"/>
        <dbReference type="ChEBI" id="CHEBI:64479"/>
        <dbReference type="ChEBI" id="CHEBI:78463"/>
        <dbReference type="ChEBI" id="CHEBI:78809"/>
        <dbReference type="EC" id="2.3.1.181"/>
    </reaction>
</comment>
<dbReference type="InterPro" id="IPR004143">
    <property type="entry name" value="BPL_LPL_catalytic"/>
</dbReference>
<dbReference type="Gene3D" id="3.30.930.10">
    <property type="entry name" value="Bira Bifunctional Protein, Domain 2"/>
    <property type="match status" value="1"/>
</dbReference>
<evidence type="ECO:0000256" key="4">
    <source>
        <dbReference type="ARBA" id="ARBA00023315"/>
    </source>
</evidence>
<reference evidence="12 13" key="1">
    <citation type="submission" date="2018-04" db="EMBL/GenBank/DDBJ databases">
        <title>Genomic Encyclopedia of Type Strains, Phase IV (KMG-IV): sequencing the most valuable type-strain genomes for metagenomic binning, comparative biology and taxonomic classification.</title>
        <authorList>
            <person name="Goeker M."/>
        </authorList>
    </citation>
    <scope>NUCLEOTIDE SEQUENCE [LARGE SCALE GENOMIC DNA]</scope>
    <source>
        <strain evidence="12 13">DSM 104150</strain>
    </source>
</reference>
<dbReference type="GO" id="GO:0033819">
    <property type="term" value="F:lipoyl(octanoyl) transferase activity"/>
    <property type="evidence" value="ECO:0007669"/>
    <property type="project" value="UniProtKB-EC"/>
</dbReference>
<evidence type="ECO:0000256" key="6">
    <source>
        <dbReference type="HAMAP-Rule" id="MF_00013"/>
    </source>
</evidence>
<dbReference type="HAMAP" id="MF_00013">
    <property type="entry name" value="LipB"/>
    <property type="match status" value="1"/>
</dbReference>
<keyword evidence="13" id="KW-1185">Reference proteome</keyword>
<keyword evidence="2 6" id="KW-0963">Cytoplasm</keyword>
<dbReference type="EMBL" id="QICN01000002">
    <property type="protein sequence ID" value="PXV70343.1"/>
    <property type="molecule type" value="Genomic_DNA"/>
</dbReference>
<evidence type="ECO:0000313" key="13">
    <source>
        <dbReference type="Proteomes" id="UP000248330"/>
    </source>
</evidence>
<evidence type="ECO:0000313" key="12">
    <source>
        <dbReference type="EMBL" id="PXV70343.1"/>
    </source>
</evidence>
<feature type="binding site" evidence="6 9">
    <location>
        <begin position="157"/>
        <end position="159"/>
    </location>
    <ligand>
        <name>substrate</name>
    </ligand>
</feature>
<dbReference type="InterPro" id="IPR000544">
    <property type="entry name" value="Octanoyltransferase"/>
</dbReference>
<dbReference type="UniPathway" id="UPA00538">
    <property type="reaction ID" value="UER00592"/>
</dbReference>
<evidence type="ECO:0000256" key="3">
    <source>
        <dbReference type="ARBA" id="ARBA00022679"/>
    </source>
</evidence>
<evidence type="ECO:0000256" key="9">
    <source>
        <dbReference type="PIRSR" id="PIRSR016262-2"/>
    </source>
</evidence>
<comment type="caution">
    <text evidence="12">The sequence shown here is derived from an EMBL/GenBank/DDBJ whole genome shotgun (WGS) entry which is preliminary data.</text>
</comment>
<dbReference type="PANTHER" id="PTHR10993">
    <property type="entry name" value="OCTANOYLTRANSFERASE"/>
    <property type="match status" value="1"/>
</dbReference>
<dbReference type="EC" id="2.3.1.181" evidence="6 7"/>
<evidence type="ECO:0000256" key="7">
    <source>
        <dbReference type="PIRNR" id="PIRNR016262"/>
    </source>
</evidence>
<protein>
    <recommendedName>
        <fullName evidence="6 7">Octanoyltransferase</fullName>
        <ecNumber evidence="6 7">2.3.1.181</ecNumber>
    </recommendedName>
    <alternativeName>
        <fullName evidence="6">Lipoate-protein ligase B</fullName>
    </alternativeName>
    <alternativeName>
        <fullName evidence="6">Lipoyl/octanoyl transferase</fullName>
    </alternativeName>
    <alternativeName>
        <fullName evidence="6">Octanoyl-[acyl-carrier-protein]-protein N-octanoyltransferase</fullName>
    </alternativeName>
</protein>
<dbReference type="CDD" id="cd16444">
    <property type="entry name" value="LipB"/>
    <property type="match status" value="1"/>
</dbReference>
<evidence type="ECO:0000259" key="11">
    <source>
        <dbReference type="PROSITE" id="PS51733"/>
    </source>
</evidence>
<dbReference type="PIRSF" id="PIRSF016262">
    <property type="entry name" value="LPLase"/>
    <property type="match status" value="1"/>
</dbReference>
<feature type="active site" description="Acyl-thioester intermediate" evidence="6 8">
    <location>
        <position position="175"/>
    </location>
</feature>